<evidence type="ECO:0000313" key="2">
    <source>
        <dbReference type="Proteomes" id="UP000001933"/>
    </source>
</evidence>
<dbReference type="KEGG" id="sat:SYN_03185"/>
<name>Q2LSG4_SYNAS</name>
<reference evidence="1 2" key="1">
    <citation type="journal article" date="2007" name="Proc. Natl. Acad. Sci. U.S.A.">
        <title>The genome of Syntrophus aciditrophicus: life at the thermodynamic limit of microbial growth.</title>
        <authorList>
            <person name="McInerney M.J."/>
            <person name="Rohlin L."/>
            <person name="Mouttaki H."/>
            <person name="Kim U."/>
            <person name="Krupp R.S."/>
            <person name="Rios-Hernandez L."/>
            <person name="Sieber J."/>
            <person name="Struchtemeyer C.G."/>
            <person name="Bhattacharyya A."/>
            <person name="Campbell J.W."/>
            <person name="Gunsalus R.P."/>
        </authorList>
    </citation>
    <scope>NUCLEOTIDE SEQUENCE [LARGE SCALE GENOMIC DNA]</scope>
    <source>
        <strain evidence="1 2">SB</strain>
    </source>
</reference>
<dbReference type="HOGENOM" id="CLU_3048740_0_0_7"/>
<dbReference type="EMBL" id="CP000252">
    <property type="protein sequence ID" value="ABC77028.1"/>
    <property type="molecule type" value="Genomic_DNA"/>
</dbReference>
<accession>Q2LSG4</accession>
<proteinExistence type="predicted"/>
<organism evidence="1 2">
    <name type="scientific">Syntrophus aciditrophicus (strain SB)</name>
    <dbReference type="NCBI Taxonomy" id="56780"/>
    <lineage>
        <taxon>Bacteria</taxon>
        <taxon>Pseudomonadati</taxon>
        <taxon>Thermodesulfobacteriota</taxon>
        <taxon>Syntrophia</taxon>
        <taxon>Syntrophales</taxon>
        <taxon>Syntrophaceae</taxon>
        <taxon>Syntrophus</taxon>
    </lineage>
</organism>
<dbReference type="Proteomes" id="UP000001933">
    <property type="component" value="Chromosome"/>
</dbReference>
<gene>
    <name evidence="1" type="ORF">SYN_03185</name>
</gene>
<keyword evidence="2" id="KW-1185">Reference proteome</keyword>
<protein>
    <submittedName>
        <fullName evidence="1">Hypothetical cytosolic protein</fullName>
    </submittedName>
</protein>
<evidence type="ECO:0000313" key="1">
    <source>
        <dbReference type="EMBL" id="ABC77028.1"/>
    </source>
</evidence>
<dbReference type="InParanoid" id="Q2LSG4"/>
<sequence length="54" mass="5694">MSASMKKAASGLLFTGWRKTKGLREGGDFIATDPQTASAIIIPGRKIPLFGSRG</sequence>
<dbReference type="AlphaFoldDB" id="Q2LSG4"/>